<keyword evidence="1" id="KW-1133">Transmembrane helix</keyword>
<comment type="caution">
    <text evidence="2">The sequence shown here is derived from an EMBL/GenBank/DDBJ whole genome shotgun (WGS) entry which is preliminary data.</text>
</comment>
<evidence type="ECO:0000313" key="3">
    <source>
        <dbReference type="Proteomes" id="UP000187209"/>
    </source>
</evidence>
<feature type="transmembrane region" description="Helical" evidence="1">
    <location>
        <begin position="34"/>
        <end position="55"/>
    </location>
</feature>
<evidence type="ECO:0008006" key="4">
    <source>
        <dbReference type="Google" id="ProtNLM"/>
    </source>
</evidence>
<accession>A0A1R2BMD1</accession>
<gene>
    <name evidence="2" type="ORF">SteCoe_22369</name>
</gene>
<name>A0A1R2BMD1_9CILI</name>
<keyword evidence="3" id="KW-1185">Reference proteome</keyword>
<proteinExistence type="predicted"/>
<sequence>MKSDPEPEILVPPDMESFEIEEVSKSYGFPYRRLVIMILLSLLLVFVCGMGISAYNKTGDISEVIPYWIFSVLLLTPTACSYYFFFSYFQPRLRNPYDWEN</sequence>
<protein>
    <recommendedName>
        <fullName evidence="4">Transmembrane protein 230</fullName>
    </recommendedName>
</protein>
<organism evidence="2 3">
    <name type="scientific">Stentor coeruleus</name>
    <dbReference type="NCBI Taxonomy" id="5963"/>
    <lineage>
        <taxon>Eukaryota</taxon>
        <taxon>Sar</taxon>
        <taxon>Alveolata</taxon>
        <taxon>Ciliophora</taxon>
        <taxon>Postciliodesmatophora</taxon>
        <taxon>Heterotrichea</taxon>
        <taxon>Heterotrichida</taxon>
        <taxon>Stentoridae</taxon>
        <taxon>Stentor</taxon>
    </lineage>
</organism>
<reference evidence="2 3" key="1">
    <citation type="submission" date="2016-11" db="EMBL/GenBank/DDBJ databases">
        <title>The macronuclear genome of Stentor coeruleus: a giant cell with tiny introns.</title>
        <authorList>
            <person name="Slabodnick M."/>
            <person name="Ruby J.G."/>
            <person name="Reiff S.B."/>
            <person name="Swart E.C."/>
            <person name="Gosai S."/>
            <person name="Prabakaran S."/>
            <person name="Witkowska E."/>
            <person name="Larue G.E."/>
            <person name="Fisher S."/>
            <person name="Freeman R.M."/>
            <person name="Gunawardena J."/>
            <person name="Chu W."/>
            <person name="Stover N.A."/>
            <person name="Gregory B.D."/>
            <person name="Nowacki M."/>
            <person name="Derisi J."/>
            <person name="Roy S.W."/>
            <person name="Marshall W.F."/>
            <person name="Sood P."/>
        </authorList>
    </citation>
    <scope>NUCLEOTIDE SEQUENCE [LARGE SCALE GENOMIC DNA]</scope>
    <source>
        <strain evidence="2">WM001</strain>
    </source>
</reference>
<evidence type="ECO:0000256" key="1">
    <source>
        <dbReference type="SAM" id="Phobius"/>
    </source>
</evidence>
<dbReference type="Proteomes" id="UP000187209">
    <property type="component" value="Unassembled WGS sequence"/>
</dbReference>
<dbReference type="AlphaFoldDB" id="A0A1R2BMD1"/>
<keyword evidence="1" id="KW-0472">Membrane</keyword>
<keyword evidence="1" id="KW-0812">Transmembrane</keyword>
<evidence type="ECO:0000313" key="2">
    <source>
        <dbReference type="EMBL" id="OMJ77932.1"/>
    </source>
</evidence>
<feature type="transmembrane region" description="Helical" evidence="1">
    <location>
        <begin position="67"/>
        <end position="86"/>
    </location>
</feature>
<dbReference type="EMBL" id="MPUH01000548">
    <property type="protein sequence ID" value="OMJ77932.1"/>
    <property type="molecule type" value="Genomic_DNA"/>
</dbReference>